<organism evidence="2 3">
    <name type="scientific">Dioszegia hungarica</name>
    <dbReference type="NCBI Taxonomy" id="4972"/>
    <lineage>
        <taxon>Eukaryota</taxon>
        <taxon>Fungi</taxon>
        <taxon>Dikarya</taxon>
        <taxon>Basidiomycota</taxon>
        <taxon>Agaricomycotina</taxon>
        <taxon>Tremellomycetes</taxon>
        <taxon>Tremellales</taxon>
        <taxon>Bulleribasidiaceae</taxon>
        <taxon>Dioszegia</taxon>
    </lineage>
</organism>
<proteinExistence type="predicted"/>
<accession>A0AA38LWB4</accession>
<dbReference type="RefSeq" id="XP_052948459.1">
    <property type="nucleotide sequence ID" value="XM_053088443.1"/>
</dbReference>
<dbReference type="AlphaFoldDB" id="A0AA38LWB4"/>
<protein>
    <recommendedName>
        <fullName evidence="4">F-box domain-containing protein</fullName>
    </recommendedName>
</protein>
<evidence type="ECO:0008006" key="4">
    <source>
        <dbReference type="Google" id="ProtNLM"/>
    </source>
</evidence>
<evidence type="ECO:0000256" key="1">
    <source>
        <dbReference type="SAM" id="MobiDB-lite"/>
    </source>
</evidence>
<reference evidence="2" key="1">
    <citation type="journal article" date="2022" name="G3 (Bethesda)">
        <title>High quality genome of the basidiomycete yeast Dioszegia hungarica PDD-24b-2 isolated from cloud water.</title>
        <authorList>
            <person name="Jarrige D."/>
            <person name="Haridas S."/>
            <person name="Bleykasten-Grosshans C."/>
            <person name="Joly M."/>
            <person name="Nadalig T."/>
            <person name="Sancelme M."/>
            <person name="Vuilleumier S."/>
            <person name="Grigoriev I.V."/>
            <person name="Amato P."/>
            <person name="Bringel F."/>
        </authorList>
    </citation>
    <scope>NUCLEOTIDE SEQUENCE</scope>
    <source>
        <strain evidence="2">PDD-24b-2</strain>
    </source>
</reference>
<dbReference type="GeneID" id="77727648"/>
<gene>
    <name evidence="2" type="ORF">MKK02DRAFT_32072</name>
</gene>
<feature type="region of interest" description="Disordered" evidence="1">
    <location>
        <begin position="370"/>
        <end position="391"/>
    </location>
</feature>
<evidence type="ECO:0000313" key="2">
    <source>
        <dbReference type="EMBL" id="KAI9638682.1"/>
    </source>
</evidence>
<dbReference type="EMBL" id="JAKWFO010000003">
    <property type="protein sequence ID" value="KAI9638682.1"/>
    <property type="molecule type" value="Genomic_DNA"/>
</dbReference>
<keyword evidence="3" id="KW-1185">Reference proteome</keyword>
<dbReference type="Proteomes" id="UP001164286">
    <property type="component" value="Unassembled WGS sequence"/>
</dbReference>
<comment type="caution">
    <text evidence="2">The sequence shown here is derived from an EMBL/GenBank/DDBJ whole genome shotgun (WGS) entry which is preliminary data.</text>
</comment>
<sequence length="739" mass="81800">MSFRPSPLPLQSLAHRPLHLTPLPTRARAHLLCARSYHTLSHTIWVQLGEAVDPVETSDKRGAFPRREAGRLQGSQWGRVPCVSVWPRLTDFQSSQHQTKFDFAQMLISSYMIPPSRRLPCTNPTMATNKRIGVPSPSFSPGCLVCAHLRFLKLSFDLVPAEAGWLWYKAGEQDWDPEIWAQYSPEIIGRAVAWACGGQAGTIGILKGEDMAQDYKRRSGAETNFARYLRQQIFEYGRENGLTKAEAKSRADRAKIGSGSRTGWVASMMHGWTAREMKRRWNGVRWGLEGGITRQDVPCEKEGQCFWTRARGDFCWDCAEAFERESQEWVAAGGDALVKGCMLIALVGAIMGGARLVRWGSRLGWGGGSGANRGRPLREEGRGTAGDSDPEPALPFEILGVVVVHLARTDLALCARSSRSLYLLATPLLYHTLDIDLSHSIHPLSNDPSLGAPAVRQSRSSLVGLLMAPLLFPIASPIPPISHSPHIAATSAATSLSPSCQIYTPPTIIPNRTHEHLNLCDCANTHPDQRLSTGQDELQPTPKCNSDSESRCSIIAELRPRRLIGGLTTGAERGTIEHSTFLRDLPSTVDKLSIVMSPWTEADRLLRESELDDRAFGEYGLYNIRTAGERIAQACVGDAREVELFGAWIGHGEEGEDDPWAEMKREAKARSEQQLRVVVRAELEKRGTSAEEAVKRAGLIRMTGEEEFAGRVGNEWFRRELGGWTGQELMDKLDEESKL</sequence>
<evidence type="ECO:0000313" key="3">
    <source>
        <dbReference type="Proteomes" id="UP001164286"/>
    </source>
</evidence>
<name>A0AA38LWB4_9TREE</name>